<dbReference type="PANTHER" id="PTHR43102:SF2">
    <property type="entry name" value="GAF DOMAIN-CONTAINING PROTEIN"/>
    <property type="match status" value="1"/>
</dbReference>
<protein>
    <submittedName>
        <fullName evidence="2">GAF domain-containing protein</fullName>
    </submittedName>
</protein>
<feature type="domain" description="GAF" evidence="1">
    <location>
        <begin position="259"/>
        <end position="398"/>
    </location>
</feature>
<dbReference type="AlphaFoldDB" id="A0A853CPF2"/>
<dbReference type="InterPro" id="IPR013830">
    <property type="entry name" value="SGNH_hydro"/>
</dbReference>
<dbReference type="Pfam" id="PF13472">
    <property type="entry name" value="Lipase_GDSL_2"/>
    <property type="match status" value="1"/>
</dbReference>
<dbReference type="RefSeq" id="WP_179604264.1">
    <property type="nucleotide sequence ID" value="NZ_BAABEH010000001.1"/>
</dbReference>
<comment type="caution">
    <text evidence="2">The sequence shown here is derived from an EMBL/GenBank/DDBJ whole genome shotgun (WGS) entry which is preliminary data.</text>
</comment>
<dbReference type="Gene3D" id="3.30.450.40">
    <property type="match status" value="1"/>
</dbReference>
<dbReference type="PANTHER" id="PTHR43102">
    <property type="entry name" value="SLR1143 PROTEIN"/>
    <property type="match status" value="1"/>
</dbReference>
<reference evidence="2 3" key="1">
    <citation type="submission" date="2020-07" db="EMBL/GenBank/DDBJ databases">
        <title>Sequencing the genomes of 1000 actinobacteria strains.</title>
        <authorList>
            <person name="Klenk H.-P."/>
        </authorList>
    </citation>
    <scope>NUCLEOTIDE SEQUENCE [LARGE SCALE GENOMIC DNA]</scope>
    <source>
        <strain evidence="2 3">DSM 15165</strain>
    </source>
</reference>
<dbReference type="InterPro" id="IPR003018">
    <property type="entry name" value="GAF"/>
</dbReference>
<dbReference type="EMBL" id="JACCFL010000001">
    <property type="protein sequence ID" value="NYJ22189.1"/>
    <property type="molecule type" value="Genomic_DNA"/>
</dbReference>
<sequence>MEDDRLGASRRLAARLRLLRVGGVRQSLARPADSPQAFVAGRRNLRVLLAGSGPVVGWGVSSHDLALPGALARAIAATTGRGVVVDVEAHPSAGVRRLARMVRAAGAGRYDVVILSATVADTVRMVEPARWRGHVTGLLQEVRASGAGVVAWLGAQPIRSLPPYDEEFRDFVQEHAERLNRAAREACAETGATFVPLPASPRVEGGRHRSPADYLFWARSIADALAPALIGHPVETGHHASTAEDRIAAIARLRLGEHKRDARLEGLVGTAQRTLGAEIAMFTVLDDRTEWPIAAVGAALTEIPIEQSACLHTLESPDGMVVPDAEHDERFATNALVTGPAHLRFYASYPVEAPDGTRIGAMCVFGRTARRPAESDADLDVLRELALLAQRELWRFDPSAS</sequence>
<evidence type="ECO:0000313" key="2">
    <source>
        <dbReference type="EMBL" id="NYJ22189.1"/>
    </source>
</evidence>
<dbReference type="SUPFAM" id="SSF52266">
    <property type="entry name" value="SGNH hydrolase"/>
    <property type="match status" value="1"/>
</dbReference>
<dbReference type="InterPro" id="IPR036514">
    <property type="entry name" value="SGNH_hydro_sf"/>
</dbReference>
<evidence type="ECO:0000259" key="1">
    <source>
        <dbReference type="SMART" id="SM00065"/>
    </source>
</evidence>
<dbReference type="SMART" id="SM00065">
    <property type="entry name" value="GAF"/>
    <property type="match status" value="1"/>
</dbReference>
<name>A0A853CPF2_9MICO</name>
<evidence type="ECO:0000313" key="3">
    <source>
        <dbReference type="Proteomes" id="UP000578352"/>
    </source>
</evidence>
<gene>
    <name evidence="2" type="ORF">HNR13_000476</name>
</gene>
<dbReference type="InterPro" id="IPR029016">
    <property type="entry name" value="GAF-like_dom_sf"/>
</dbReference>
<accession>A0A853CPF2</accession>
<dbReference type="Proteomes" id="UP000578352">
    <property type="component" value="Unassembled WGS sequence"/>
</dbReference>
<proteinExistence type="predicted"/>
<organism evidence="2 3">
    <name type="scientific">Leifsonia shinshuensis</name>
    <dbReference type="NCBI Taxonomy" id="150026"/>
    <lineage>
        <taxon>Bacteria</taxon>
        <taxon>Bacillati</taxon>
        <taxon>Actinomycetota</taxon>
        <taxon>Actinomycetes</taxon>
        <taxon>Micrococcales</taxon>
        <taxon>Microbacteriaceae</taxon>
        <taxon>Leifsonia</taxon>
    </lineage>
</organism>
<dbReference type="Gene3D" id="3.40.50.1110">
    <property type="entry name" value="SGNH hydrolase"/>
    <property type="match status" value="1"/>
</dbReference>
<dbReference type="SUPFAM" id="SSF55781">
    <property type="entry name" value="GAF domain-like"/>
    <property type="match status" value="1"/>
</dbReference>